<dbReference type="PROSITE" id="PS00107">
    <property type="entry name" value="PROTEIN_KINASE_ATP"/>
    <property type="match status" value="1"/>
</dbReference>
<name>A0A2I1HSM5_9GLOM</name>
<dbReference type="Proteomes" id="UP000234323">
    <property type="component" value="Unassembled WGS sequence"/>
</dbReference>
<reference evidence="5 6" key="1">
    <citation type="submission" date="2015-10" db="EMBL/GenBank/DDBJ databases">
        <title>Genome analyses suggest a sexual origin of heterokaryosis in a supposedly ancient asexual fungus.</title>
        <authorList>
            <person name="Ropars J."/>
            <person name="Sedzielewska K."/>
            <person name="Noel J."/>
            <person name="Charron P."/>
            <person name="Farinelli L."/>
            <person name="Marton T."/>
            <person name="Kruger M."/>
            <person name="Pelin A."/>
            <person name="Brachmann A."/>
            <person name="Corradi N."/>
        </authorList>
    </citation>
    <scope>NUCLEOTIDE SEQUENCE [LARGE SCALE GENOMIC DNA]</scope>
    <source>
        <strain evidence="5 6">A4</strain>
    </source>
</reference>
<dbReference type="AlphaFoldDB" id="A0A2I1HSM5"/>
<evidence type="ECO:0000256" key="1">
    <source>
        <dbReference type="PROSITE-ProRule" id="PRU10141"/>
    </source>
</evidence>
<protein>
    <recommendedName>
        <fullName evidence="4">Protein kinase domain-containing protein</fullName>
    </recommendedName>
</protein>
<dbReference type="GO" id="GO:0004672">
    <property type="term" value="F:protein kinase activity"/>
    <property type="evidence" value="ECO:0007669"/>
    <property type="project" value="InterPro"/>
</dbReference>
<dbReference type="EMBL" id="LLXI01006002">
    <property type="protein sequence ID" value="PKY61862.1"/>
    <property type="molecule type" value="Genomic_DNA"/>
</dbReference>
<dbReference type="VEuPathDB" id="FungiDB:FUN_016726"/>
<dbReference type="SUPFAM" id="SSF56112">
    <property type="entry name" value="Protein kinase-like (PK-like)"/>
    <property type="match status" value="1"/>
</dbReference>
<evidence type="ECO:0000313" key="6">
    <source>
        <dbReference type="Proteomes" id="UP000234323"/>
    </source>
</evidence>
<keyword evidence="1" id="KW-0067">ATP-binding</keyword>
<dbReference type="GO" id="GO:0005524">
    <property type="term" value="F:ATP binding"/>
    <property type="evidence" value="ECO:0007669"/>
    <property type="project" value="UniProtKB-UniRule"/>
</dbReference>
<evidence type="ECO:0000259" key="4">
    <source>
        <dbReference type="PROSITE" id="PS50011"/>
    </source>
</evidence>
<keyword evidence="3" id="KW-1133">Transmembrane helix</keyword>
<proteinExistence type="predicted"/>
<feature type="domain" description="Protein kinase" evidence="4">
    <location>
        <begin position="206"/>
        <end position="322"/>
    </location>
</feature>
<feature type="binding site" evidence="1">
    <location>
        <position position="233"/>
    </location>
    <ligand>
        <name>ATP</name>
        <dbReference type="ChEBI" id="CHEBI:30616"/>
    </ligand>
</feature>
<dbReference type="InterPro" id="IPR011009">
    <property type="entry name" value="Kinase-like_dom_sf"/>
</dbReference>
<evidence type="ECO:0000313" key="5">
    <source>
        <dbReference type="EMBL" id="PKY61862.1"/>
    </source>
</evidence>
<keyword evidence="3" id="KW-0812">Transmembrane</keyword>
<feature type="non-terminal residue" evidence="5">
    <location>
        <position position="322"/>
    </location>
</feature>
<dbReference type="PANTHER" id="PTHR37171">
    <property type="entry name" value="SERINE/THREONINE-PROTEIN KINASE YRZF-RELATED"/>
    <property type="match status" value="1"/>
</dbReference>
<keyword evidence="3" id="KW-0472">Membrane</keyword>
<accession>A0A2I1HSM5</accession>
<dbReference type="InterPro" id="IPR017441">
    <property type="entry name" value="Protein_kinase_ATP_BS"/>
</dbReference>
<sequence length="322" mass="36439">MQLLIIRQTTTKAVGDPPTSVQLWGDFFEQVNQFRFDQQPIFERPRFNDKFAVVDEEDVRNAINVNICMILNDLTGPDYVYSRKSTDTPGIPDFNCHLVGSLILVMEAKRKHVLEDMGEQTFPEFYQTILKAYAYLTRRAKENPKSPKPQVVVPVQGDNDSRTLRSHSKSSSNSSLNQQQSSSTFANQQSSSNTPVKQNNYSFSDFKFKSILGEGRSGKTLLCEFRGDMIALKSADLSKAPSYVLEEMQKEVEIYKDLADIQGKYIPKLICYGYYGGGMSFVIGLTIVGTMLSDHKIMKRQRSRAIKGLEAIHKHGILHNDI</sequence>
<comment type="caution">
    <text evidence="5">The sequence shown here is derived from an EMBL/GenBank/DDBJ whole genome shotgun (WGS) entry which is preliminary data.</text>
</comment>
<dbReference type="PROSITE" id="PS50011">
    <property type="entry name" value="PROTEIN_KINASE_DOM"/>
    <property type="match status" value="1"/>
</dbReference>
<feature type="region of interest" description="Disordered" evidence="2">
    <location>
        <begin position="142"/>
        <end position="198"/>
    </location>
</feature>
<evidence type="ECO:0000256" key="3">
    <source>
        <dbReference type="SAM" id="Phobius"/>
    </source>
</evidence>
<dbReference type="PANTHER" id="PTHR37171:SF1">
    <property type="entry name" value="SERINE_THREONINE-PROTEIN KINASE YRZF-RELATED"/>
    <property type="match status" value="1"/>
</dbReference>
<keyword evidence="6" id="KW-1185">Reference proteome</keyword>
<dbReference type="InterPro" id="IPR052396">
    <property type="entry name" value="Meiotic_Drive_Suppr_Kinase"/>
</dbReference>
<organism evidence="5 6">
    <name type="scientific">Rhizophagus irregularis</name>
    <dbReference type="NCBI Taxonomy" id="588596"/>
    <lineage>
        <taxon>Eukaryota</taxon>
        <taxon>Fungi</taxon>
        <taxon>Fungi incertae sedis</taxon>
        <taxon>Mucoromycota</taxon>
        <taxon>Glomeromycotina</taxon>
        <taxon>Glomeromycetes</taxon>
        <taxon>Glomerales</taxon>
        <taxon>Glomeraceae</taxon>
        <taxon>Rhizophagus</taxon>
    </lineage>
</organism>
<evidence type="ECO:0000256" key="2">
    <source>
        <dbReference type="SAM" id="MobiDB-lite"/>
    </source>
</evidence>
<feature type="transmembrane region" description="Helical" evidence="3">
    <location>
        <begin position="272"/>
        <end position="292"/>
    </location>
</feature>
<keyword evidence="1" id="KW-0547">Nucleotide-binding</keyword>
<dbReference type="Gene3D" id="1.10.510.10">
    <property type="entry name" value="Transferase(Phosphotransferase) domain 1"/>
    <property type="match status" value="1"/>
</dbReference>
<feature type="compositionally biased region" description="Low complexity" evidence="2">
    <location>
        <begin position="169"/>
        <end position="193"/>
    </location>
</feature>
<dbReference type="VEuPathDB" id="FungiDB:RhiirA1_403206"/>
<dbReference type="InterPro" id="IPR000719">
    <property type="entry name" value="Prot_kinase_dom"/>
</dbReference>
<dbReference type="VEuPathDB" id="FungiDB:RhiirFUN_007500"/>
<gene>
    <name evidence="5" type="ORF">RhiirA4_449915</name>
</gene>